<keyword evidence="2" id="KW-1185">Reference proteome</keyword>
<name>A0AAD4DZX1_9AGAM</name>
<dbReference type="EMBL" id="JABBWK010000048">
    <property type="protein sequence ID" value="KAG1897188.1"/>
    <property type="molecule type" value="Genomic_DNA"/>
</dbReference>
<comment type="caution">
    <text evidence="1">The sequence shown here is derived from an EMBL/GenBank/DDBJ whole genome shotgun (WGS) entry which is preliminary data.</text>
</comment>
<evidence type="ECO:0000313" key="2">
    <source>
        <dbReference type="Proteomes" id="UP001195769"/>
    </source>
</evidence>
<dbReference type="Proteomes" id="UP001195769">
    <property type="component" value="Unassembled WGS sequence"/>
</dbReference>
<proteinExistence type="predicted"/>
<dbReference type="GeneID" id="64666464"/>
<accession>A0AAD4DZX1</accession>
<sequence length="246" mass="27448">MRSVYFICVILIHGNTNTHRIMCSLAGTVTWIFSGSNCSHHNGCMYTALLQKPDSSFFSAQYHCTCSYIKSLSDSKRMTTDPRPVATACQNDTAIPTRVCAVRAEHGVHIFLPSRDLISIRLMFSVSAFLKSMSSSPPNVPCISCHQYRNSRLFFNICAELYNFFLLQLVPSYFLVANVGPGSNTRLCQCFKRPGPHFDDINVPLSWSVCHKFTLSSVVDWNFVILPQPSAHAVSQYSCLTALVVA</sequence>
<evidence type="ECO:0000313" key="1">
    <source>
        <dbReference type="EMBL" id="KAG1897188.1"/>
    </source>
</evidence>
<dbReference type="AlphaFoldDB" id="A0AAD4DZX1"/>
<protein>
    <submittedName>
        <fullName evidence="1">Uncharacterized protein</fullName>
    </submittedName>
</protein>
<reference evidence="1" key="1">
    <citation type="journal article" date="2020" name="New Phytol.">
        <title>Comparative genomics reveals dynamic genome evolution in host specialist ectomycorrhizal fungi.</title>
        <authorList>
            <person name="Lofgren L.A."/>
            <person name="Nguyen N.H."/>
            <person name="Vilgalys R."/>
            <person name="Ruytinx J."/>
            <person name="Liao H.L."/>
            <person name="Branco S."/>
            <person name="Kuo A."/>
            <person name="LaButti K."/>
            <person name="Lipzen A."/>
            <person name="Andreopoulos W."/>
            <person name="Pangilinan J."/>
            <person name="Riley R."/>
            <person name="Hundley H."/>
            <person name="Na H."/>
            <person name="Barry K."/>
            <person name="Grigoriev I.V."/>
            <person name="Stajich J.E."/>
            <person name="Kennedy P.G."/>
        </authorList>
    </citation>
    <scope>NUCLEOTIDE SEQUENCE</scope>
    <source>
        <strain evidence="1">FC203</strain>
    </source>
</reference>
<dbReference type="RefSeq" id="XP_041222764.1">
    <property type="nucleotide sequence ID" value="XM_041372166.1"/>
</dbReference>
<gene>
    <name evidence="1" type="ORF">F5891DRAFT_538961</name>
</gene>
<organism evidence="1 2">
    <name type="scientific">Suillus fuscotomentosus</name>
    <dbReference type="NCBI Taxonomy" id="1912939"/>
    <lineage>
        <taxon>Eukaryota</taxon>
        <taxon>Fungi</taxon>
        <taxon>Dikarya</taxon>
        <taxon>Basidiomycota</taxon>
        <taxon>Agaricomycotina</taxon>
        <taxon>Agaricomycetes</taxon>
        <taxon>Agaricomycetidae</taxon>
        <taxon>Boletales</taxon>
        <taxon>Suillineae</taxon>
        <taxon>Suillaceae</taxon>
        <taxon>Suillus</taxon>
    </lineage>
</organism>